<evidence type="ECO:0000256" key="2">
    <source>
        <dbReference type="ARBA" id="ARBA00023125"/>
    </source>
</evidence>
<dbReference type="InterPro" id="IPR036388">
    <property type="entry name" value="WH-like_DNA-bd_sf"/>
</dbReference>
<dbReference type="PRINTS" id="PR00038">
    <property type="entry name" value="HTHLUXR"/>
</dbReference>
<gene>
    <name evidence="5" type="ORF">HER39_15655</name>
</gene>
<dbReference type="PROSITE" id="PS50043">
    <property type="entry name" value="HTH_LUXR_2"/>
    <property type="match status" value="1"/>
</dbReference>
<dbReference type="PROSITE" id="PS00622">
    <property type="entry name" value="HTH_LUXR_1"/>
    <property type="match status" value="1"/>
</dbReference>
<feature type="non-terminal residue" evidence="5">
    <location>
        <position position="288"/>
    </location>
</feature>
<reference evidence="5 6" key="1">
    <citation type="submission" date="2020-04" db="EMBL/GenBank/DDBJ databases">
        <authorList>
            <person name="Liu S."/>
        </authorList>
    </citation>
    <scope>NUCLEOTIDE SEQUENCE [LARGE SCALE GENOMIC DNA]</scope>
    <source>
        <strain evidence="5 6">CGMCC 1.15091</strain>
    </source>
</reference>
<feature type="non-terminal residue" evidence="5">
    <location>
        <position position="1"/>
    </location>
</feature>
<dbReference type="InterPro" id="IPR000792">
    <property type="entry name" value="Tscrpt_reg_LuxR_C"/>
</dbReference>
<keyword evidence="3" id="KW-0804">Transcription</keyword>
<evidence type="ECO:0000313" key="6">
    <source>
        <dbReference type="Proteomes" id="UP000523795"/>
    </source>
</evidence>
<dbReference type="CDD" id="cd06170">
    <property type="entry name" value="LuxR_C_like"/>
    <property type="match status" value="1"/>
</dbReference>
<name>A0ABX1JT67_9MICC</name>
<dbReference type="SMART" id="SM00421">
    <property type="entry name" value="HTH_LUXR"/>
    <property type="match status" value="1"/>
</dbReference>
<evidence type="ECO:0000256" key="1">
    <source>
        <dbReference type="ARBA" id="ARBA00023015"/>
    </source>
</evidence>
<keyword evidence="6" id="KW-1185">Reference proteome</keyword>
<keyword evidence="2" id="KW-0238">DNA-binding</keyword>
<dbReference type="PANTHER" id="PTHR44688:SF16">
    <property type="entry name" value="DNA-BINDING TRANSCRIPTIONAL ACTIVATOR DEVR_DOSR"/>
    <property type="match status" value="1"/>
</dbReference>
<comment type="caution">
    <text evidence="5">The sequence shown here is derived from an EMBL/GenBank/DDBJ whole genome shotgun (WGS) entry which is preliminary data.</text>
</comment>
<evidence type="ECO:0000256" key="3">
    <source>
        <dbReference type="ARBA" id="ARBA00023163"/>
    </source>
</evidence>
<sequence length="288" mass="31413">TGRWAALASSAAEALNLARGMGQPALTLMPMAWLVWVAAVRGDEDYEDRLAELERARQGSHTGILVPHIEQVLRCARGAAAGFAGPGRAFGQLELVAYPWEFQLSAVDAIEAAVRCGREGQAREWTGKLERIAAATGQPWAHAAAPHGRALQADAPDAAARFLDALRHHAGSARPFNRARTQLAYGEYLRRSRRRVDAREQLRGALAGFEELGARAWAERAREELRASGETARRRDGSAGAKLTAQELQVVARVREGLTNREVAARLFVSPRTVDFHLRNVFAKLGIS</sequence>
<dbReference type="Proteomes" id="UP000523795">
    <property type="component" value="Unassembled WGS sequence"/>
</dbReference>
<dbReference type="EMBL" id="JAAZSR010000364">
    <property type="protein sequence ID" value="NKX51974.1"/>
    <property type="molecule type" value="Genomic_DNA"/>
</dbReference>
<organism evidence="5 6">
    <name type="scientific">Arthrobacter deserti</name>
    <dbReference type="NCBI Taxonomy" id="1742687"/>
    <lineage>
        <taxon>Bacteria</taxon>
        <taxon>Bacillati</taxon>
        <taxon>Actinomycetota</taxon>
        <taxon>Actinomycetes</taxon>
        <taxon>Micrococcales</taxon>
        <taxon>Micrococcaceae</taxon>
        <taxon>Arthrobacter</taxon>
    </lineage>
</organism>
<dbReference type="SUPFAM" id="SSF46894">
    <property type="entry name" value="C-terminal effector domain of the bipartite response regulators"/>
    <property type="match status" value="1"/>
</dbReference>
<evidence type="ECO:0000259" key="4">
    <source>
        <dbReference type="PROSITE" id="PS50043"/>
    </source>
</evidence>
<keyword evidence="1" id="KW-0805">Transcription regulation</keyword>
<dbReference type="Pfam" id="PF00196">
    <property type="entry name" value="GerE"/>
    <property type="match status" value="1"/>
</dbReference>
<evidence type="ECO:0000313" key="5">
    <source>
        <dbReference type="EMBL" id="NKX51974.1"/>
    </source>
</evidence>
<dbReference type="InterPro" id="IPR016032">
    <property type="entry name" value="Sig_transdc_resp-reg_C-effctor"/>
</dbReference>
<accession>A0ABX1JT67</accession>
<proteinExistence type="predicted"/>
<protein>
    <submittedName>
        <fullName evidence="5">Helix-turn-helix transcriptional regulator</fullName>
    </submittedName>
</protein>
<dbReference type="PANTHER" id="PTHR44688">
    <property type="entry name" value="DNA-BINDING TRANSCRIPTIONAL ACTIVATOR DEVR_DOSR"/>
    <property type="match status" value="1"/>
</dbReference>
<feature type="domain" description="HTH luxR-type" evidence="4">
    <location>
        <begin position="236"/>
        <end position="288"/>
    </location>
</feature>
<dbReference type="Gene3D" id="1.10.10.10">
    <property type="entry name" value="Winged helix-like DNA-binding domain superfamily/Winged helix DNA-binding domain"/>
    <property type="match status" value="1"/>
</dbReference>